<evidence type="ECO:0000313" key="1">
    <source>
        <dbReference type="EnsemblPlants" id="Solyc03g032025.1.1"/>
    </source>
</evidence>
<keyword evidence="2" id="KW-1185">Reference proteome</keyword>
<dbReference type="Proteomes" id="UP000004994">
    <property type="component" value="Chromosome 3"/>
</dbReference>
<dbReference type="EnsemblPlants" id="Solyc03g032025.1.1">
    <property type="protein sequence ID" value="Solyc03g032025.1.1"/>
    <property type="gene ID" value="Solyc03g032025.1"/>
</dbReference>
<reference evidence="1" key="1">
    <citation type="journal article" date="2012" name="Nature">
        <title>The tomato genome sequence provides insights into fleshy fruit evolution.</title>
        <authorList>
            <consortium name="Tomato Genome Consortium"/>
        </authorList>
    </citation>
    <scope>NUCLEOTIDE SEQUENCE [LARGE SCALE GENOMIC DNA]</scope>
    <source>
        <strain evidence="1">cv. Heinz 1706</strain>
    </source>
</reference>
<proteinExistence type="predicted"/>
<protein>
    <submittedName>
        <fullName evidence="1">Uncharacterized protein</fullName>
    </submittedName>
</protein>
<accession>A0A3Q7FFI7</accession>
<reference evidence="1" key="2">
    <citation type="submission" date="2019-01" db="UniProtKB">
        <authorList>
            <consortium name="EnsemblPlants"/>
        </authorList>
    </citation>
    <scope>IDENTIFICATION</scope>
    <source>
        <strain evidence="1">cv. Heinz 1706</strain>
    </source>
</reference>
<organism evidence="1">
    <name type="scientific">Solanum lycopersicum</name>
    <name type="common">Tomato</name>
    <name type="synonym">Lycopersicon esculentum</name>
    <dbReference type="NCBI Taxonomy" id="4081"/>
    <lineage>
        <taxon>Eukaryota</taxon>
        <taxon>Viridiplantae</taxon>
        <taxon>Streptophyta</taxon>
        <taxon>Embryophyta</taxon>
        <taxon>Tracheophyta</taxon>
        <taxon>Spermatophyta</taxon>
        <taxon>Magnoliopsida</taxon>
        <taxon>eudicotyledons</taxon>
        <taxon>Gunneridae</taxon>
        <taxon>Pentapetalae</taxon>
        <taxon>asterids</taxon>
        <taxon>lamiids</taxon>
        <taxon>Solanales</taxon>
        <taxon>Solanaceae</taxon>
        <taxon>Solanoideae</taxon>
        <taxon>Solaneae</taxon>
        <taxon>Solanum</taxon>
        <taxon>Solanum subgen. Lycopersicon</taxon>
    </lineage>
</organism>
<evidence type="ECO:0000313" key="2">
    <source>
        <dbReference type="Proteomes" id="UP000004994"/>
    </source>
</evidence>
<dbReference type="AlphaFoldDB" id="A0A3Q7FFI7"/>
<sequence>MALQPLLVLATKHPSVVAIGTENSFPLSSKGPAIPTGTDFIGIFRRTGGDVTVASINCSGVSSSTSQESLFPLETKD</sequence>
<dbReference type="InParanoid" id="A0A3Q7FFI7"/>
<name>A0A3Q7FFI7_SOLLC</name>
<dbReference type="Gramene" id="Solyc03g032025.1.1">
    <property type="protein sequence ID" value="Solyc03g032025.1.1"/>
    <property type="gene ID" value="Solyc03g032025.1"/>
</dbReference>